<accession>A0A329RXC5</accession>
<keyword evidence="1" id="KW-0479">Metal-binding</keyword>
<evidence type="ECO:0000313" key="5">
    <source>
        <dbReference type="Proteomes" id="UP000251314"/>
    </source>
</evidence>
<dbReference type="InterPro" id="IPR001878">
    <property type="entry name" value="Znf_CCHC"/>
</dbReference>
<dbReference type="EMBL" id="MJFZ01000443">
    <property type="protein sequence ID" value="RAW29185.1"/>
    <property type="molecule type" value="Genomic_DNA"/>
</dbReference>
<feature type="region of interest" description="Disordered" evidence="2">
    <location>
        <begin position="25"/>
        <end position="135"/>
    </location>
</feature>
<evidence type="ECO:0000313" key="4">
    <source>
        <dbReference type="EMBL" id="RAW29185.1"/>
    </source>
</evidence>
<dbReference type="GO" id="GO:0003676">
    <property type="term" value="F:nucleic acid binding"/>
    <property type="evidence" value="ECO:0007669"/>
    <property type="project" value="InterPro"/>
</dbReference>
<sequence length="476" mass="52877">MKLAKQVMSKKTGTEMWQELCSIYEGKKEPGHGRAENVPPSGRTTSDSPAHKRRCEKSLVYALRHQRRTRRLEGSSEQPADGGLDAAQPAYGELATTNSGESQGKTNPMGATGSQKGGNMQKSSDESKKNTPSTELTCHHCGVKGHYKKNCPDLLGEETPSGRENAQEKCARSAEKSTEAVGLMATLDDGDRVHKREVVVGEAVKWAAKNYDPSQWYFDTGANAHIVACKEYFTMLPSMNDRDRNPTVSGFADGISTLAEGFSTLLLATVIDEETVFMEDVRCVPQAGCNLFSPGLALDQGFQMLWDQGPRIFGMSKDGTEVVRTKQEHRLWTFNAHNIGGTDASKKQIAVKQQVVANFAVTDGVEDIDIWHELLAHTCPEYIRLMVDRNMANGIMLKKRGKVECADCHFGQQRRKMFQKKLDRDIEQVNDLLFADLLIPGLQNSAVLVVMDAYSRYVTTYLLKTRTQDEVNARMQ</sequence>
<dbReference type="Gene3D" id="4.10.60.10">
    <property type="entry name" value="Zinc finger, CCHC-type"/>
    <property type="match status" value="1"/>
</dbReference>
<proteinExistence type="predicted"/>
<evidence type="ECO:0000259" key="3">
    <source>
        <dbReference type="PROSITE" id="PS50158"/>
    </source>
</evidence>
<dbReference type="SUPFAM" id="SSF57756">
    <property type="entry name" value="Retrovirus zinc finger-like domains"/>
    <property type="match status" value="1"/>
</dbReference>
<keyword evidence="1" id="KW-0862">Zinc</keyword>
<evidence type="ECO:0000256" key="1">
    <source>
        <dbReference type="PROSITE-ProRule" id="PRU00047"/>
    </source>
</evidence>
<feature type="compositionally biased region" description="Basic and acidic residues" evidence="2">
    <location>
        <begin position="25"/>
        <end position="35"/>
    </location>
</feature>
<dbReference type="PROSITE" id="PS50158">
    <property type="entry name" value="ZF_CCHC"/>
    <property type="match status" value="1"/>
</dbReference>
<dbReference type="Proteomes" id="UP000251314">
    <property type="component" value="Unassembled WGS sequence"/>
</dbReference>
<dbReference type="InterPro" id="IPR054722">
    <property type="entry name" value="PolX-like_BBD"/>
</dbReference>
<dbReference type="AlphaFoldDB" id="A0A329RXC5"/>
<keyword evidence="1" id="KW-0863">Zinc-finger</keyword>
<reference evidence="4 5" key="1">
    <citation type="submission" date="2018-01" db="EMBL/GenBank/DDBJ databases">
        <title>Draft genome of the strawberry crown rot pathogen Phytophthora cactorum.</title>
        <authorList>
            <person name="Armitage A.D."/>
            <person name="Lysoe E."/>
            <person name="Nellist C.F."/>
            <person name="Harrison R.J."/>
            <person name="Brurberg M.B."/>
        </authorList>
    </citation>
    <scope>NUCLEOTIDE SEQUENCE [LARGE SCALE GENOMIC DNA]</scope>
    <source>
        <strain evidence="4 5">10300</strain>
    </source>
</reference>
<comment type="caution">
    <text evidence="4">The sequence shown here is derived from an EMBL/GenBank/DDBJ whole genome shotgun (WGS) entry which is preliminary data.</text>
</comment>
<dbReference type="GO" id="GO:0008270">
    <property type="term" value="F:zinc ion binding"/>
    <property type="evidence" value="ECO:0007669"/>
    <property type="project" value="UniProtKB-KW"/>
</dbReference>
<gene>
    <name evidence="4" type="ORF">PC110_g14458</name>
</gene>
<dbReference type="Pfam" id="PF22936">
    <property type="entry name" value="Pol_BBD"/>
    <property type="match status" value="1"/>
</dbReference>
<feature type="compositionally biased region" description="Polar residues" evidence="2">
    <location>
        <begin position="95"/>
        <end position="106"/>
    </location>
</feature>
<dbReference type="VEuPathDB" id="FungiDB:PC110_g14458"/>
<feature type="compositionally biased region" description="Polar residues" evidence="2">
    <location>
        <begin position="112"/>
        <end position="122"/>
    </location>
</feature>
<name>A0A329RXC5_9STRA</name>
<protein>
    <recommendedName>
        <fullName evidence="3">CCHC-type domain-containing protein</fullName>
    </recommendedName>
</protein>
<feature type="domain" description="CCHC-type" evidence="3">
    <location>
        <begin position="138"/>
        <end position="153"/>
    </location>
</feature>
<organism evidence="4 5">
    <name type="scientific">Phytophthora cactorum</name>
    <dbReference type="NCBI Taxonomy" id="29920"/>
    <lineage>
        <taxon>Eukaryota</taxon>
        <taxon>Sar</taxon>
        <taxon>Stramenopiles</taxon>
        <taxon>Oomycota</taxon>
        <taxon>Peronosporomycetes</taxon>
        <taxon>Peronosporales</taxon>
        <taxon>Peronosporaceae</taxon>
        <taxon>Phytophthora</taxon>
    </lineage>
</organism>
<dbReference type="InterPro" id="IPR036875">
    <property type="entry name" value="Znf_CCHC_sf"/>
</dbReference>
<evidence type="ECO:0000256" key="2">
    <source>
        <dbReference type="SAM" id="MobiDB-lite"/>
    </source>
</evidence>
<dbReference type="OrthoDB" id="122830at2759"/>
<keyword evidence="5" id="KW-1185">Reference proteome</keyword>